<evidence type="ECO:0000256" key="5">
    <source>
        <dbReference type="ARBA" id="ARBA00023002"/>
    </source>
</evidence>
<name>A0A0B6Z6E7_9EUPU</name>
<dbReference type="SUPFAM" id="SSF50129">
    <property type="entry name" value="GroES-like"/>
    <property type="match status" value="1"/>
</dbReference>
<dbReference type="InterPro" id="IPR013154">
    <property type="entry name" value="ADH-like_N"/>
</dbReference>
<evidence type="ECO:0000256" key="2">
    <source>
        <dbReference type="ARBA" id="ARBA00008072"/>
    </source>
</evidence>
<dbReference type="SMART" id="SM00829">
    <property type="entry name" value="PKS_ER"/>
    <property type="match status" value="1"/>
</dbReference>
<proteinExistence type="inferred from homology"/>
<comment type="cofactor">
    <cofactor evidence="1 9">
        <name>Zn(2+)</name>
        <dbReference type="ChEBI" id="CHEBI:29105"/>
    </cofactor>
</comment>
<evidence type="ECO:0000256" key="8">
    <source>
        <dbReference type="ARBA" id="ARBA00032485"/>
    </source>
</evidence>
<evidence type="ECO:0000256" key="4">
    <source>
        <dbReference type="ARBA" id="ARBA00022833"/>
    </source>
</evidence>
<feature type="domain" description="Enoyl reductase (ER)" evidence="10">
    <location>
        <begin position="12"/>
        <end position="319"/>
    </location>
</feature>
<keyword evidence="5" id="KW-0560">Oxidoreductase</keyword>
<organism evidence="11">
    <name type="scientific">Arion vulgaris</name>
    <dbReference type="NCBI Taxonomy" id="1028688"/>
    <lineage>
        <taxon>Eukaryota</taxon>
        <taxon>Metazoa</taxon>
        <taxon>Spiralia</taxon>
        <taxon>Lophotrochozoa</taxon>
        <taxon>Mollusca</taxon>
        <taxon>Gastropoda</taxon>
        <taxon>Heterobranchia</taxon>
        <taxon>Euthyneura</taxon>
        <taxon>Panpulmonata</taxon>
        <taxon>Eupulmonata</taxon>
        <taxon>Stylommatophora</taxon>
        <taxon>Helicina</taxon>
        <taxon>Arionoidea</taxon>
        <taxon>Arionidae</taxon>
        <taxon>Arion</taxon>
    </lineage>
</organism>
<dbReference type="InterPro" id="IPR013149">
    <property type="entry name" value="ADH-like_C"/>
</dbReference>
<evidence type="ECO:0000256" key="7">
    <source>
        <dbReference type="ARBA" id="ARBA00026132"/>
    </source>
</evidence>
<dbReference type="InterPro" id="IPR020843">
    <property type="entry name" value="ER"/>
</dbReference>
<dbReference type="Pfam" id="PF08240">
    <property type="entry name" value="ADH_N"/>
    <property type="match status" value="1"/>
</dbReference>
<keyword evidence="3 9" id="KW-0479">Metal-binding</keyword>
<dbReference type="InterPro" id="IPR045306">
    <property type="entry name" value="SDH-like"/>
</dbReference>
<sequence length="354" mass="38209">MSDVNLTLTLYGIKDLRLEDKPIPEPGAGEVQISVRSVGICGTDVSFWQNGQIGDIKVKAPLALGHEPSGVITKLGDGVNNLQVGDRVAVEPNKPCGTCQFCKKGNYNLCLDLMYLATPPTSGALCRYFCHPASFVHRLPDNVSFDEGALVQPMSLGFYACQRADINIGDYVLVSGAGPLGMSVVLAAKARGASKVCVTDIKQDRLDFIRKIGADLTVTTSEDEDPKITSQKVVQAVGREVDASVECSGAQNATSTAIYSTRPRGVVCQVGFGSKTVDFPILSAVFKELDIRGMIRFNNSYPTVIEAISSGKVDVKQLISHRFTLENALQAYDTSFRKIGVKVIIDCERDTDVY</sequence>
<reference evidence="11" key="1">
    <citation type="submission" date="2014-12" db="EMBL/GenBank/DDBJ databases">
        <title>Insight into the proteome of Arion vulgaris.</title>
        <authorList>
            <person name="Aradska J."/>
            <person name="Bulat T."/>
            <person name="Smidak R."/>
            <person name="Sarate P."/>
            <person name="Gangsoo J."/>
            <person name="Sialana F."/>
            <person name="Bilban M."/>
            <person name="Lubec G."/>
        </authorList>
    </citation>
    <scope>NUCLEOTIDE SEQUENCE</scope>
    <source>
        <tissue evidence="11">Skin</tissue>
    </source>
</reference>
<evidence type="ECO:0000256" key="6">
    <source>
        <dbReference type="ARBA" id="ARBA00023027"/>
    </source>
</evidence>
<accession>A0A0B6Z6E7</accession>
<dbReference type="SUPFAM" id="SSF51735">
    <property type="entry name" value="NAD(P)-binding Rossmann-fold domains"/>
    <property type="match status" value="1"/>
</dbReference>
<comment type="similarity">
    <text evidence="2 9">Belongs to the zinc-containing alcohol dehydrogenase family.</text>
</comment>
<dbReference type="GO" id="GO:0008270">
    <property type="term" value="F:zinc ion binding"/>
    <property type="evidence" value="ECO:0007669"/>
    <property type="project" value="InterPro"/>
</dbReference>
<dbReference type="InterPro" id="IPR036291">
    <property type="entry name" value="NAD(P)-bd_dom_sf"/>
</dbReference>
<evidence type="ECO:0000256" key="3">
    <source>
        <dbReference type="ARBA" id="ARBA00022723"/>
    </source>
</evidence>
<gene>
    <name evidence="11" type="primary">ORF48322</name>
</gene>
<evidence type="ECO:0000256" key="9">
    <source>
        <dbReference type="RuleBase" id="RU361277"/>
    </source>
</evidence>
<protein>
    <recommendedName>
        <fullName evidence="7">Sorbitol dehydrogenase</fullName>
    </recommendedName>
    <alternativeName>
        <fullName evidence="8">Polyol dehydrogenase</fullName>
    </alternativeName>
</protein>
<dbReference type="EMBL" id="HACG01016581">
    <property type="protein sequence ID" value="CEK63446.1"/>
    <property type="molecule type" value="Transcribed_RNA"/>
</dbReference>
<keyword evidence="4 9" id="KW-0862">Zinc</keyword>
<dbReference type="Gene3D" id="3.40.50.720">
    <property type="entry name" value="NAD(P)-binding Rossmann-like Domain"/>
    <property type="match status" value="1"/>
</dbReference>
<dbReference type="GO" id="GO:0003939">
    <property type="term" value="F:L-iditol 2-dehydrogenase (NAD+) activity"/>
    <property type="evidence" value="ECO:0007669"/>
    <property type="project" value="TreeGrafter"/>
</dbReference>
<dbReference type="PANTHER" id="PTHR43161:SF9">
    <property type="entry name" value="SORBITOL DEHYDROGENASE"/>
    <property type="match status" value="1"/>
</dbReference>
<evidence type="ECO:0000256" key="1">
    <source>
        <dbReference type="ARBA" id="ARBA00001947"/>
    </source>
</evidence>
<dbReference type="AlphaFoldDB" id="A0A0B6Z6E7"/>
<dbReference type="FunFam" id="3.40.50.720:FF:000068">
    <property type="entry name" value="Sorbitol dehydrogenase"/>
    <property type="match status" value="1"/>
</dbReference>
<dbReference type="InterPro" id="IPR002328">
    <property type="entry name" value="ADH_Zn_CS"/>
</dbReference>
<dbReference type="PROSITE" id="PS00059">
    <property type="entry name" value="ADH_ZINC"/>
    <property type="match status" value="1"/>
</dbReference>
<evidence type="ECO:0000313" key="11">
    <source>
        <dbReference type="EMBL" id="CEK63446.1"/>
    </source>
</evidence>
<dbReference type="Gene3D" id="3.90.180.10">
    <property type="entry name" value="Medium-chain alcohol dehydrogenases, catalytic domain"/>
    <property type="match status" value="1"/>
</dbReference>
<dbReference type="GO" id="GO:0006062">
    <property type="term" value="P:sorbitol catabolic process"/>
    <property type="evidence" value="ECO:0007669"/>
    <property type="project" value="TreeGrafter"/>
</dbReference>
<evidence type="ECO:0000259" key="10">
    <source>
        <dbReference type="SMART" id="SM00829"/>
    </source>
</evidence>
<dbReference type="InterPro" id="IPR011032">
    <property type="entry name" value="GroES-like_sf"/>
</dbReference>
<dbReference type="Pfam" id="PF00107">
    <property type="entry name" value="ADH_zinc_N"/>
    <property type="match status" value="1"/>
</dbReference>
<dbReference type="PANTHER" id="PTHR43161">
    <property type="entry name" value="SORBITOL DEHYDROGENASE"/>
    <property type="match status" value="1"/>
</dbReference>
<keyword evidence="6" id="KW-0520">NAD</keyword>
<dbReference type="CDD" id="cd05285">
    <property type="entry name" value="sorbitol_DH"/>
    <property type="match status" value="1"/>
</dbReference>